<evidence type="ECO:0000313" key="4">
    <source>
        <dbReference type="Proteomes" id="UP000198382"/>
    </source>
</evidence>
<feature type="region of interest" description="Disordered" evidence="1">
    <location>
        <begin position="296"/>
        <end position="322"/>
    </location>
</feature>
<comment type="caution">
    <text evidence="3">The sequence shown here is derived from an EMBL/GenBank/DDBJ whole genome shotgun (WGS) entry which is preliminary data.</text>
</comment>
<dbReference type="InterPro" id="IPR025737">
    <property type="entry name" value="FApF"/>
</dbReference>
<accession>A0ABX4BLF2</accession>
<feature type="chain" id="PRO_5046994482" description="MetA-pathway of phenol degradation" evidence="2">
    <location>
        <begin position="22"/>
        <end position="322"/>
    </location>
</feature>
<dbReference type="RefSeq" id="WP_074656908.1">
    <property type="nucleotide sequence ID" value="NZ_MUGV01000039.1"/>
</dbReference>
<gene>
    <name evidence="3" type="ORF">B0A65_20175</name>
</gene>
<name>A0ABX4BLF2_FLAFR</name>
<dbReference type="Proteomes" id="UP000198382">
    <property type="component" value="Unassembled WGS sequence"/>
</dbReference>
<feature type="signal peptide" evidence="2">
    <location>
        <begin position="1"/>
        <end position="21"/>
    </location>
</feature>
<keyword evidence="2" id="KW-0732">Signal</keyword>
<evidence type="ECO:0000313" key="3">
    <source>
        <dbReference type="EMBL" id="OXA76164.1"/>
    </source>
</evidence>
<reference evidence="3 4" key="1">
    <citation type="submission" date="2016-11" db="EMBL/GenBank/DDBJ databases">
        <title>Whole genomes of Flavobacteriaceae.</title>
        <authorList>
            <person name="Stine C."/>
            <person name="Li C."/>
            <person name="Tadesse D."/>
        </authorList>
    </citation>
    <scope>NUCLEOTIDE SEQUENCE [LARGE SCALE GENOMIC DNA]</scope>
    <source>
        <strain evidence="3 4">DSM 15937</strain>
    </source>
</reference>
<evidence type="ECO:0000256" key="2">
    <source>
        <dbReference type="SAM" id="SignalP"/>
    </source>
</evidence>
<organism evidence="3 4">
    <name type="scientific">Flavobacterium frigidimaris</name>
    <dbReference type="NCBI Taxonomy" id="262320"/>
    <lineage>
        <taxon>Bacteria</taxon>
        <taxon>Pseudomonadati</taxon>
        <taxon>Bacteroidota</taxon>
        <taxon>Flavobacteriia</taxon>
        <taxon>Flavobacteriales</taxon>
        <taxon>Flavobacteriaceae</taxon>
        <taxon>Flavobacterium</taxon>
    </lineage>
</organism>
<evidence type="ECO:0008006" key="5">
    <source>
        <dbReference type="Google" id="ProtNLM"/>
    </source>
</evidence>
<keyword evidence="4" id="KW-1185">Reference proteome</keyword>
<protein>
    <recommendedName>
        <fullName evidence="5">MetA-pathway of phenol degradation</fullName>
    </recommendedName>
</protein>
<dbReference type="EMBL" id="MUGV01000039">
    <property type="protein sequence ID" value="OXA76164.1"/>
    <property type="molecule type" value="Genomic_DNA"/>
</dbReference>
<dbReference type="Pfam" id="PF13557">
    <property type="entry name" value="Phenol_MetA_deg"/>
    <property type="match status" value="1"/>
</dbReference>
<proteinExistence type="predicted"/>
<sequence length="322" mass="36834">MLKIKNLFITILFLAPQLFFAQYTDVINSNRPGETMSAYAVGKSVIQGEIGVYGIKEKHDLLDYDASGFGTDLTVRYGAFTEKLEFILDLQYQMENFDTPYTSYKKNNFRQTVLGAKYLIYDPFKSDKKTANIYSYKANHSFDWQQLIPAVSLFAGANFVGADNPYSFSPESSISPKVVLITQNLFGGGKWVFVTNFIADYITTDYPSYGYVLTLTHGFNDKWSGFIENQGYKSDFYSDAIVRGGAAYLLNSNMQIDASISTNFKNTPSVLYGGVGFSWRYDGWYKEKQELIIKKEKKDKNKNAEENIDYQEKERKRKAKYE</sequence>
<evidence type="ECO:0000256" key="1">
    <source>
        <dbReference type="SAM" id="MobiDB-lite"/>
    </source>
</evidence>